<name>A0A6J5BZS2_9BURK</name>
<accession>A0A6J5BZS2</accession>
<dbReference type="Proteomes" id="UP000494249">
    <property type="component" value="Unassembled WGS sequence"/>
</dbReference>
<evidence type="ECO:0000313" key="1">
    <source>
        <dbReference type="EMBL" id="CAB3722309.1"/>
    </source>
</evidence>
<protein>
    <submittedName>
        <fullName evidence="1">Uncharacterized protein</fullName>
    </submittedName>
</protein>
<proteinExistence type="predicted"/>
<sequence length="33" mass="3621">MFSTLRVVLLFVLLVFAGAQVGALSELRRDELG</sequence>
<dbReference type="AlphaFoldDB" id="A0A6J5BZS2"/>
<organism evidence="1 2">
    <name type="scientific">Paraburkholderia phenoliruptrix</name>
    <dbReference type="NCBI Taxonomy" id="252970"/>
    <lineage>
        <taxon>Bacteria</taxon>
        <taxon>Pseudomonadati</taxon>
        <taxon>Pseudomonadota</taxon>
        <taxon>Betaproteobacteria</taxon>
        <taxon>Burkholderiales</taxon>
        <taxon>Burkholderiaceae</taxon>
        <taxon>Paraburkholderia</taxon>
    </lineage>
</organism>
<evidence type="ECO:0000313" key="2">
    <source>
        <dbReference type="Proteomes" id="UP000494249"/>
    </source>
</evidence>
<dbReference type="EMBL" id="CADIKB010000030">
    <property type="protein sequence ID" value="CAB3722309.1"/>
    <property type="molecule type" value="Genomic_DNA"/>
</dbReference>
<gene>
    <name evidence="1" type="ORF">LMG22037_04874</name>
</gene>
<reference evidence="1 2" key="1">
    <citation type="submission" date="2020-04" db="EMBL/GenBank/DDBJ databases">
        <authorList>
            <person name="De Canck E."/>
        </authorList>
    </citation>
    <scope>NUCLEOTIDE SEQUENCE [LARGE SCALE GENOMIC DNA]</scope>
    <source>
        <strain evidence="1 2">LMG 22037</strain>
    </source>
</reference>